<proteinExistence type="predicted"/>
<protein>
    <recommendedName>
        <fullName evidence="3">Velvet domain-containing protein</fullName>
    </recommendedName>
</protein>
<sequence>MADVARHSALTPGRSRSDHYSSDIQYAMDFIVQPPRTADASSTIPKTVIVRLRTTNTNSDYAVADSHNLIAVVALVPDPHSIDSSDPNSLNSLLDGQRIASIHPFADDETDGSIASTDMADPQGIGYMSFPGLAIRQAGTFQLRITLLRTADGAAIQFVDSDPFVVQTHSSTSTRPSHHGKHYCPAVLIRTKCVTTGDVAEMGFADL</sequence>
<dbReference type="EMBL" id="SWKV01000204">
    <property type="protein sequence ID" value="KAF3030371.1"/>
    <property type="molecule type" value="Genomic_DNA"/>
</dbReference>
<comment type="caution">
    <text evidence="1">The sequence shown here is derived from an EMBL/GenBank/DDBJ whole genome shotgun (WGS) entry which is preliminary data.</text>
</comment>
<gene>
    <name evidence="1" type="ORF">E8E12_000517</name>
</gene>
<organism evidence="1 2">
    <name type="scientific">Didymella heteroderae</name>
    <dbReference type="NCBI Taxonomy" id="1769908"/>
    <lineage>
        <taxon>Eukaryota</taxon>
        <taxon>Fungi</taxon>
        <taxon>Dikarya</taxon>
        <taxon>Ascomycota</taxon>
        <taxon>Pezizomycotina</taxon>
        <taxon>Dothideomycetes</taxon>
        <taxon>Pleosporomycetidae</taxon>
        <taxon>Pleosporales</taxon>
        <taxon>Pleosporineae</taxon>
        <taxon>Didymellaceae</taxon>
        <taxon>Didymella</taxon>
    </lineage>
</organism>
<accession>A0A9P4WFP0</accession>
<evidence type="ECO:0000313" key="1">
    <source>
        <dbReference type="EMBL" id="KAF3030371.1"/>
    </source>
</evidence>
<dbReference type="InterPro" id="IPR038491">
    <property type="entry name" value="Velvet_dom_sf"/>
</dbReference>
<dbReference type="AlphaFoldDB" id="A0A9P4WFP0"/>
<reference evidence="1" key="1">
    <citation type="submission" date="2019-04" db="EMBL/GenBank/DDBJ databases">
        <title>Sequencing of skin fungus with MAO and IRED activity.</title>
        <authorList>
            <person name="Marsaioli A.J."/>
            <person name="Bonatto J.M.C."/>
            <person name="Reis Junior O."/>
        </authorList>
    </citation>
    <scope>NUCLEOTIDE SEQUENCE</scope>
    <source>
        <strain evidence="1">28M1</strain>
    </source>
</reference>
<name>A0A9P4WFP0_9PLEO</name>
<evidence type="ECO:0000313" key="2">
    <source>
        <dbReference type="Proteomes" id="UP000758155"/>
    </source>
</evidence>
<keyword evidence="2" id="KW-1185">Reference proteome</keyword>
<dbReference type="Gene3D" id="2.60.40.3960">
    <property type="entry name" value="Velvet domain"/>
    <property type="match status" value="1"/>
</dbReference>
<dbReference type="OrthoDB" id="5399926at2759"/>
<dbReference type="Proteomes" id="UP000758155">
    <property type="component" value="Unassembled WGS sequence"/>
</dbReference>
<evidence type="ECO:0008006" key="3">
    <source>
        <dbReference type="Google" id="ProtNLM"/>
    </source>
</evidence>